<feature type="domain" description="Mop" evidence="6">
    <location>
        <begin position="123"/>
        <end position="189"/>
    </location>
</feature>
<dbReference type="PANTHER" id="PTHR30432">
    <property type="entry name" value="TRANSCRIPTIONAL REGULATOR MODE"/>
    <property type="match status" value="1"/>
</dbReference>
<dbReference type="InterPro" id="IPR016462">
    <property type="entry name" value="ModE"/>
</dbReference>
<dbReference type="InterPro" id="IPR036390">
    <property type="entry name" value="WH_DNA-bd_sf"/>
</dbReference>
<dbReference type="GO" id="GO:0030151">
    <property type="term" value="F:molybdenum ion binding"/>
    <property type="evidence" value="ECO:0007669"/>
    <property type="project" value="UniProtKB-UniRule"/>
</dbReference>
<dbReference type="InterPro" id="IPR003725">
    <property type="entry name" value="ModE-bd_N"/>
</dbReference>
<dbReference type="NCBIfam" id="TIGR00637">
    <property type="entry name" value="ModE_repress"/>
    <property type="match status" value="1"/>
</dbReference>
<dbReference type="InterPro" id="IPR005116">
    <property type="entry name" value="Transp-assoc_OB_typ1"/>
</dbReference>
<evidence type="ECO:0000256" key="2">
    <source>
        <dbReference type="ARBA" id="ARBA00022448"/>
    </source>
</evidence>
<gene>
    <name evidence="7" type="ordered locus">Saut_1948</name>
</gene>
<dbReference type="STRING" id="563040.Saut_1948"/>
<dbReference type="RefSeq" id="WP_013327744.1">
    <property type="nucleotide sequence ID" value="NC_014506.1"/>
</dbReference>
<reference evidence="7" key="1">
    <citation type="journal article" date="2010" name="Stand. Genomic Sci.">
        <title>Complete genome sequence of Sulfurimonas autotrophica type strain (OK10).</title>
        <authorList>
            <person name="Sikorski J."/>
            <person name="Munk C."/>
            <person name="Lapidus A."/>
            <person name="Djao O."/>
            <person name="Lucas S."/>
            <person name="Glavina Del Rio T."/>
            <person name="Nolan M."/>
            <person name="Tice H."/>
            <person name="Han C."/>
            <person name="Cheng J."/>
            <person name="Tapia R."/>
            <person name="Goodwin L."/>
            <person name="Pitluck S."/>
            <person name="Liolios K."/>
            <person name="Ivanova N."/>
            <person name="Mavromatis K."/>
            <person name="Mikhailova N."/>
            <person name="Pati A."/>
            <person name="Sims D."/>
            <person name="Meincke L."/>
            <person name="Brettin T."/>
            <person name="Detter J."/>
            <person name="Chen A."/>
            <person name="Palaniappan K."/>
            <person name="Land M."/>
            <person name="Hauser L."/>
            <person name="Chang Y."/>
            <person name="Jeffries C."/>
            <person name="Rohde M."/>
            <person name="Lang E."/>
            <person name="Spring S."/>
            <person name="Goker M."/>
            <person name="Woyke T."/>
            <person name="Bristow J."/>
            <person name="Eisen J."/>
            <person name="Markowitz V."/>
            <person name="Hugenholtz P."/>
            <person name="Kyrpides N."/>
            <person name="Klenk H."/>
        </authorList>
    </citation>
    <scope>NUCLEOTIDE SEQUENCE [LARGE SCALE GENOMIC DNA]</scope>
    <source>
        <strain evidence="7">DSM 16294</strain>
    </source>
</reference>
<evidence type="ECO:0000256" key="4">
    <source>
        <dbReference type="ARBA" id="ARBA00022737"/>
    </source>
</evidence>
<evidence type="ECO:0000313" key="8">
    <source>
        <dbReference type="Proteomes" id="UP000007803"/>
    </source>
</evidence>
<dbReference type="PROSITE" id="PS51866">
    <property type="entry name" value="MOP"/>
    <property type="match status" value="1"/>
</dbReference>
<dbReference type="InterPro" id="IPR036388">
    <property type="entry name" value="WH-like_DNA-bd_sf"/>
</dbReference>
<dbReference type="SUPFAM" id="SSF50331">
    <property type="entry name" value="MOP-like"/>
    <property type="match status" value="2"/>
</dbReference>
<dbReference type="AlphaFoldDB" id="E0UR35"/>
<dbReference type="PANTHER" id="PTHR30432:SF1">
    <property type="entry name" value="DNA-BINDING TRANSCRIPTIONAL DUAL REGULATOR MODE"/>
    <property type="match status" value="1"/>
</dbReference>
<evidence type="ECO:0000256" key="5">
    <source>
        <dbReference type="PIRNR" id="PIRNR005763"/>
    </source>
</evidence>
<evidence type="ECO:0000256" key="3">
    <source>
        <dbReference type="ARBA" id="ARBA00022505"/>
    </source>
</evidence>
<dbReference type="Gene3D" id="1.10.10.10">
    <property type="entry name" value="Winged helix-like DNA-binding domain superfamily/Winged helix DNA-binding domain"/>
    <property type="match status" value="1"/>
</dbReference>
<dbReference type="PIRSF" id="PIRSF005763">
    <property type="entry name" value="Txn_reg_ModE"/>
    <property type="match status" value="1"/>
</dbReference>
<accession>E0UR35</accession>
<comment type="similarity">
    <text evidence="1 5">Belongs to the ModE family.</text>
</comment>
<dbReference type="eggNOG" id="COG3585">
    <property type="taxonomic scope" value="Bacteria"/>
</dbReference>
<keyword evidence="3 5" id="KW-0500">Molybdenum</keyword>
<dbReference type="GO" id="GO:0003700">
    <property type="term" value="F:DNA-binding transcription factor activity"/>
    <property type="evidence" value="ECO:0007669"/>
    <property type="project" value="InterPro"/>
</dbReference>
<dbReference type="HOGENOM" id="CLU_087839_1_0_7"/>
<dbReference type="InterPro" id="IPR008995">
    <property type="entry name" value="Mo/tungstate-bd_C_term_dom"/>
</dbReference>
<dbReference type="Pfam" id="PF00126">
    <property type="entry name" value="HTH_1"/>
    <property type="match status" value="1"/>
</dbReference>
<dbReference type="KEGG" id="sua:Saut_1948"/>
<dbReference type="SUPFAM" id="SSF46785">
    <property type="entry name" value="Winged helix' DNA-binding domain"/>
    <property type="match status" value="1"/>
</dbReference>
<sequence length="257" mass="28438">MNIKSNIWFENDKHGFFGKGRIELLEKINEYGSISAAAKAMKMSYKAAWDAINEMNNLSETPIVKRESGGKGGGGTVLTEQGHITIALYKKLEKMQKHFWNSIESIGDDIDLLENFSKRMTFQTSARNQLLAAVTNIDTTKLGATLTLVLSGGENIKVYITRRSLDEMQITNTTKLFVLLKSSWIEVSNNSKEGCNNIPCKLTNITTDSHNAEIDLLTSGGNALTASLSLKSFKDLSLREGDTAWMYFKPSNAIVAL</sequence>
<dbReference type="EMBL" id="CP002205">
    <property type="protein sequence ID" value="ADN09991.1"/>
    <property type="molecule type" value="Genomic_DNA"/>
</dbReference>
<dbReference type="Gene3D" id="2.40.50.100">
    <property type="match status" value="2"/>
</dbReference>
<keyword evidence="8" id="KW-1185">Reference proteome</keyword>
<reference evidence="7" key="2">
    <citation type="submission" date="2010-09" db="EMBL/GenBank/DDBJ databases">
        <title>The complete genome of Sulfurimonas autotrophica DSM 16294.</title>
        <authorList>
            <consortium name="US DOE Joint Genome Institute (JGI-PGF)"/>
            <person name="Lucas S."/>
            <person name="Copeland A."/>
            <person name="Lapidus A."/>
            <person name="Glavina del Rio T."/>
            <person name="Dalin E."/>
            <person name="Tice H."/>
            <person name="Bruce D."/>
            <person name="Goodwin L."/>
            <person name="Pitluck S."/>
            <person name="Kyrpides N."/>
            <person name="Mavromatis K."/>
            <person name="Ivanova N."/>
            <person name="Mikhailova N."/>
            <person name="Munk A.C."/>
            <person name="Detter J.C."/>
            <person name="Han C."/>
            <person name="Tapia R."/>
            <person name="Land M."/>
            <person name="Hauser L."/>
            <person name="Markowitz V."/>
            <person name="Cheng J.-F."/>
            <person name="Hugenholtz P."/>
            <person name="Woyke T."/>
            <person name="Wu D."/>
            <person name="Spring S."/>
            <person name="Lang E."/>
            <person name="Aumann P."/>
            <person name="Schneider S."/>
            <person name="Klenk H.-P."/>
            <person name="Eisen J.A."/>
        </authorList>
    </citation>
    <scope>NUCLEOTIDE SEQUENCE</scope>
    <source>
        <strain evidence="7">DSM 16294</strain>
    </source>
</reference>
<evidence type="ECO:0000256" key="1">
    <source>
        <dbReference type="ARBA" id="ARBA00008110"/>
    </source>
</evidence>
<evidence type="ECO:0000259" key="6">
    <source>
        <dbReference type="PROSITE" id="PS51866"/>
    </source>
</evidence>
<dbReference type="eggNOG" id="COG2005">
    <property type="taxonomic scope" value="Bacteria"/>
</dbReference>
<evidence type="ECO:0000313" key="7">
    <source>
        <dbReference type="EMBL" id="ADN09991.1"/>
    </source>
</evidence>
<dbReference type="NCBIfam" id="TIGR00638">
    <property type="entry name" value="Mop"/>
    <property type="match status" value="1"/>
</dbReference>
<keyword evidence="4" id="KW-0677">Repeat</keyword>
<keyword evidence="2 5" id="KW-0813">Transport</keyword>
<dbReference type="InterPro" id="IPR000847">
    <property type="entry name" value="LysR_HTH_N"/>
</dbReference>
<dbReference type="OrthoDB" id="9800709at2"/>
<dbReference type="Proteomes" id="UP000007803">
    <property type="component" value="Chromosome"/>
</dbReference>
<protein>
    <submittedName>
        <fullName evidence="7">Transcriptional regulator, ModE family</fullName>
    </submittedName>
</protein>
<name>E0UR35_SULAO</name>
<dbReference type="GO" id="GO:0015689">
    <property type="term" value="P:molybdate ion transport"/>
    <property type="evidence" value="ECO:0007669"/>
    <property type="project" value="UniProtKB-UniRule"/>
</dbReference>
<dbReference type="InterPro" id="IPR004606">
    <property type="entry name" value="Mop_domain"/>
</dbReference>
<proteinExistence type="inferred from homology"/>
<dbReference type="InterPro" id="IPR051815">
    <property type="entry name" value="Molybdate_resp_trans_reg"/>
</dbReference>
<dbReference type="Pfam" id="PF03459">
    <property type="entry name" value="TOBE"/>
    <property type="match status" value="2"/>
</dbReference>
<organism evidence="7 8">
    <name type="scientific">Sulfurimonas autotrophica (strain ATCC BAA-671 / DSM 16294 / JCM 11897 / OK10)</name>
    <dbReference type="NCBI Taxonomy" id="563040"/>
    <lineage>
        <taxon>Bacteria</taxon>
        <taxon>Pseudomonadati</taxon>
        <taxon>Campylobacterota</taxon>
        <taxon>Epsilonproteobacteria</taxon>
        <taxon>Campylobacterales</taxon>
        <taxon>Sulfurimonadaceae</taxon>
        <taxon>Sulfurimonas</taxon>
    </lineage>
</organism>